<evidence type="ECO:0000256" key="1">
    <source>
        <dbReference type="SAM" id="MobiDB-lite"/>
    </source>
</evidence>
<feature type="transmembrane region" description="Helical" evidence="2">
    <location>
        <begin position="143"/>
        <end position="160"/>
    </location>
</feature>
<organism evidence="4 5">
    <name type="scientific">Marinactinospora rubrisoli</name>
    <dbReference type="NCBI Taxonomy" id="2715399"/>
    <lineage>
        <taxon>Bacteria</taxon>
        <taxon>Bacillati</taxon>
        <taxon>Actinomycetota</taxon>
        <taxon>Actinomycetes</taxon>
        <taxon>Streptosporangiales</taxon>
        <taxon>Nocardiopsidaceae</taxon>
        <taxon>Marinactinospora</taxon>
    </lineage>
</organism>
<protein>
    <submittedName>
        <fullName evidence="4">DUF6542 domain-containing protein</fullName>
    </submittedName>
</protein>
<dbReference type="EMBL" id="JBHTBH010000001">
    <property type="protein sequence ID" value="MFC7326775.1"/>
    <property type="molecule type" value="Genomic_DNA"/>
</dbReference>
<keyword evidence="2" id="KW-0812">Transmembrane</keyword>
<reference evidence="5" key="1">
    <citation type="journal article" date="2019" name="Int. J. Syst. Evol. Microbiol.">
        <title>The Global Catalogue of Microorganisms (GCM) 10K type strain sequencing project: providing services to taxonomists for standard genome sequencing and annotation.</title>
        <authorList>
            <consortium name="The Broad Institute Genomics Platform"/>
            <consortium name="The Broad Institute Genome Sequencing Center for Infectious Disease"/>
            <person name="Wu L."/>
            <person name="Ma J."/>
        </authorList>
    </citation>
    <scope>NUCLEOTIDE SEQUENCE [LARGE SCALE GENOMIC DNA]</scope>
    <source>
        <strain evidence="5">CGMCC 4.7382</strain>
    </source>
</reference>
<dbReference type="Pfam" id="PF20177">
    <property type="entry name" value="DUF6542"/>
    <property type="match status" value="1"/>
</dbReference>
<feature type="transmembrane region" description="Helical" evidence="2">
    <location>
        <begin position="50"/>
        <end position="69"/>
    </location>
</feature>
<keyword evidence="2" id="KW-0472">Membrane</keyword>
<accession>A0ABW2KCM0</accession>
<comment type="caution">
    <text evidence="4">The sequence shown here is derived from an EMBL/GenBank/DDBJ whole genome shotgun (WGS) entry which is preliminary data.</text>
</comment>
<feature type="region of interest" description="Disordered" evidence="1">
    <location>
        <begin position="1"/>
        <end position="43"/>
    </location>
</feature>
<dbReference type="RefSeq" id="WP_379868673.1">
    <property type="nucleotide sequence ID" value="NZ_JBHTBH010000001.1"/>
</dbReference>
<gene>
    <name evidence="4" type="ORF">ACFQRF_03385</name>
</gene>
<dbReference type="InterPro" id="IPR046672">
    <property type="entry name" value="DUF6542"/>
</dbReference>
<sequence>MRRLKEHTVIATHDADGTPVPRDTAHSPRGRRRPQRGRSARPATVSRLRLTARGAILALVLATFGAALLERLAGVPSATSITFVVVCVLAAFLVRPGDLLALAVSPPLGYFTGVLAAEAVLTLGSDGFVRAVLIGLATRLADIAPSLFLGTGIVLAITAFRGLPANIRELGDELSGRPARRGRDSGRRGRTDSAAS</sequence>
<feature type="transmembrane region" description="Helical" evidence="2">
    <location>
        <begin position="75"/>
        <end position="94"/>
    </location>
</feature>
<name>A0ABW2KCM0_9ACTN</name>
<evidence type="ECO:0000313" key="4">
    <source>
        <dbReference type="EMBL" id="MFC7326775.1"/>
    </source>
</evidence>
<feature type="transmembrane region" description="Helical" evidence="2">
    <location>
        <begin position="99"/>
        <end position="123"/>
    </location>
</feature>
<feature type="compositionally biased region" description="Basic residues" evidence="1">
    <location>
        <begin position="28"/>
        <end position="39"/>
    </location>
</feature>
<dbReference type="Proteomes" id="UP001596540">
    <property type="component" value="Unassembled WGS sequence"/>
</dbReference>
<feature type="region of interest" description="Disordered" evidence="1">
    <location>
        <begin position="174"/>
        <end position="196"/>
    </location>
</feature>
<keyword evidence="2" id="KW-1133">Transmembrane helix</keyword>
<evidence type="ECO:0000256" key="2">
    <source>
        <dbReference type="SAM" id="Phobius"/>
    </source>
</evidence>
<proteinExistence type="predicted"/>
<evidence type="ECO:0000313" key="5">
    <source>
        <dbReference type="Proteomes" id="UP001596540"/>
    </source>
</evidence>
<evidence type="ECO:0000259" key="3">
    <source>
        <dbReference type="Pfam" id="PF20177"/>
    </source>
</evidence>
<feature type="domain" description="DUF6542" evidence="3">
    <location>
        <begin position="49"/>
        <end position="163"/>
    </location>
</feature>
<keyword evidence="5" id="KW-1185">Reference proteome</keyword>